<proteinExistence type="inferred from homology"/>
<dbReference type="GO" id="GO:0015031">
    <property type="term" value="P:protein transport"/>
    <property type="evidence" value="ECO:0007669"/>
    <property type="project" value="InterPro"/>
</dbReference>
<comment type="caution">
    <text evidence="11">The sequence shown here is derived from an EMBL/GenBank/DDBJ whole genome shotgun (WGS) entry which is preliminary data.</text>
</comment>
<dbReference type="GO" id="GO:0005886">
    <property type="term" value="C:plasma membrane"/>
    <property type="evidence" value="ECO:0007669"/>
    <property type="project" value="UniProtKB-SubCell"/>
</dbReference>
<dbReference type="RefSeq" id="WP_146473243.1">
    <property type="nucleotide sequence ID" value="NZ_BNCF01000005.1"/>
</dbReference>
<evidence type="ECO:0000313" key="12">
    <source>
        <dbReference type="Proteomes" id="UP000636453"/>
    </source>
</evidence>
<evidence type="ECO:0000256" key="3">
    <source>
        <dbReference type="ARBA" id="ARBA00022475"/>
    </source>
</evidence>
<evidence type="ECO:0000256" key="8">
    <source>
        <dbReference type="ARBA" id="ARBA00023136"/>
    </source>
</evidence>
<reference evidence="11" key="2">
    <citation type="submission" date="2020-09" db="EMBL/GenBank/DDBJ databases">
        <authorList>
            <person name="Sun Q."/>
            <person name="Kim S."/>
        </authorList>
    </citation>
    <scope>NUCLEOTIDE SEQUENCE</scope>
    <source>
        <strain evidence="11">KCTC 32020</strain>
    </source>
</reference>
<keyword evidence="4 10" id="KW-0997">Cell inner membrane</keyword>
<protein>
    <recommendedName>
        <fullName evidence="10">Tol-Pal system protein TolR</fullName>
    </recommendedName>
</protein>
<comment type="similarity">
    <text evidence="2 10">Belongs to the ExbD/TolR family.</text>
</comment>
<evidence type="ECO:0000256" key="10">
    <source>
        <dbReference type="HAMAP-Rule" id="MF_02203"/>
    </source>
</evidence>
<dbReference type="InterPro" id="IPR003400">
    <property type="entry name" value="ExbD"/>
</dbReference>
<dbReference type="GO" id="GO:0022857">
    <property type="term" value="F:transmembrane transporter activity"/>
    <property type="evidence" value="ECO:0007669"/>
    <property type="project" value="InterPro"/>
</dbReference>
<keyword evidence="6 10" id="KW-0812">Transmembrane</keyword>
<dbReference type="OrthoDB" id="9798629at2"/>
<dbReference type="Gene3D" id="3.30.420.270">
    <property type="match status" value="1"/>
</dbReference>
<evidence type="ECO:0000256" key="1">
    <source>
        <dbReference type="ARBA" id="ARBA00004162"/>
    </source>
</evidence>
<keyword evidence="9 10" id="KW-0131">Cell cycle</keyword>
<evidence type="ECO:0000256" key="6">
    <source>
        <dbReference type="ARBA" id="ARBA00022692"/>
    </source>
</evidence>
<reference evidence="11" key="1">
    <citation type="journal article" date="2014" name="Int. J. Syst. Evol. Microbiol.">
        <title>Complete genome sequence of Corynebacterium casei LMG S-19264T (=DSM 44701T), isolated from a smear-ripened cheese.</title>
        <authorList>
            <consortium name="US DOE Joint Genome Institute (JGI-PGF)"/>
            <person name="Walter F."/>
            <person name="Albersmeier A."/>
            <person name="Kalinowski J."/>
            <person name="Ruckert C."/>
        </authorList>
    </citation>
    <scope>NUCLEOTIDE SEQUENCE</scope>
    <source>
        <strain evidence="11">KCTC 32020</strain>
    </source>
</reference>
<comment type="subcellular location">
    <subcellularLocation>
        <location evidence="10">Cell inner membrane</location>
        <topology evidence="10">Single-pass membrane protein</topology>
    </subcellularLocation>
    <subcellularLocation>
        <location evidence="1">Cell membrane</location>
        <topology evidence="1">Single-pass membrane protein</topology>
    </subcellularLocation>
</comment>
<dbReference type="Proteomes" id="UP000636453">
    <property type="component" value="Unassembled WGS sequence"/>
</dbReference>
<dbReference type="PANTHER" id="PTHR30558">
    <property type="entry name" value="EXBD MEMBRANE COMPONENT OF PMF-DRIVEN MACROMOLECULE IMPORT SYSTEM"/>
    <property type="match status" value="1"/>
</dbReference>
<dbReference type="Pfam" id="PF02472">
    <property type="entry name" value="ExbD"/>
    <property type="match status" value="1"/>
</dbReference>
<dbReference type="HAMAP" id="MF_02203">
    <property type="entry name" value="TolR"/>
    <property type="match status" value="1"/>
</dbReference>
<keyword evidence="7 10" id="KW-1133">Transmembrane helix</keyword>
<dbReference type="InterPro" id="IPR014168">
    <property type="entry name" value="Tol-Pal_TolR"/>
</dbReference>
<gene>
    <name evidence="10 11" type="primary">tolR</name>
    <name evidence="11" type="ORF">GCM10007167_12250</name>
</gene>
<keyword evidence="8 10" id="KW-0472">Membrane</keyword>
<organism evidence="11 12">
    <name type="scientific">Vulcaniibacterium thermophilum</name>
    <dbReference type="NCBI Taxonomy" id="1169913"/>
    <lineage>
        <taxon>Bacteria</taxon>
        <taxon>Pseudomonadati</taxon>
        <taxon>Pseudomonadota</taxon>
        <taxon>Gammaproteobacteria</taxon>
        <taxon>Lysobacterales</taxon>
        <taxon>Lysobacteraceae</taxon>
        <taxon>Vulcaniibacterium</taxon>
    </lineage>
</organism>
<evidence type="ECO:0000256" key="9">
    <source>
        <dbReference type="ARBA" id="ARBA00023306"/>
    </source>
</evidence>
<keyword evidence="3 10" id="KW-1003">Cell membrane</keyword>
<evidence type="ECO:0000313" key="11">
    <source>
        <dbReference type="EMBL" id="GHE31805.1"/>
    </source>
</evidence>
<dbReference type="NCBIfam" id="TIGR02801">
    <property type="entry name" value="tolR"/>
    <property type="match status" value="1"/>
</dbReference>
<comment type="subunit">
    <text evidence="10">The Tol-Pal system is composed of five core proteins: the inner membrane proteins TolA, TolQ and TolR, the periplasmic protein TolB and the outer membrane protein Pal. They form a network linking the inner and outer membranes and the peptidoglycan layer.</text>
</comment>
<dbReference type="PANTHER" id="PTHR30558:SF7">
    <property type="entry name" value="TOL-PAL SYSTEM PROTEIN TOLR"/>
    <property type="match status" value="1"/>
</dbReference>
<name>A0A918Z129_9GAMM</name>
<keyword evidence="5 10" id="KW-0132">Cell division</keyword>
<evidence type="ECO:0000256" key="4">
    <source>
        <dbReference type="ARBA" id="ARBA00022519"/>
    </source>
</evidence>
<sequence>MTIALRRHRKRKLKAEINVVPYIDVMLVLLIIFMVTAPLLNLGVDVDLPQSNAKSIQEKKDPVIVTVDRDGNYFLAVEAGRNEAVTREELLARIRAMVAQNPQLPVFVAGDATASYQRVYDAMQVLQEAEVDRVGLMSNPEQGRGR</sequence>
<comment type="function">
    <text evidence="10">Part of the Tol-Pal system, which plays a role in outer membrane invagination during cell division and is important for maintaining outer membrane integrity.</text>
</comment>
<evidence type="ECO:0000256" key="2">
    <source>
        <dbReference type="ARBA" id="ARBA00005811"/>
    </source>
</evidence>
<feature type="transmembrane region" description="Helical" evidence="10">
    <location>
        <begin position="21"/>
        <end position="40"/>
    </location>
</feature>
<dbReference type="GO" id="GO:0051301">
    <property type="term" value="P:cell division"/>
    <property type="evidence" value="ECO:0007669"/>
    <property type="project" value="UniProtKB-UniRule"/>
</dbReference>
<keyword evidence="12" id="KW-1185">Reference proteome</keyword>
<dbReference type="AlphaFoldDB" id="A0A918Z129"/>
<dbReference type="EMBL" id="BNCF01000005">
    <property type="protein sequence ID" value="GHE31805.1"/>
    <property type="molecule type" value="Genomic_DNA"/>
</dbReference>
<evidence type="ECO:0000256" key="5">
    <source>
        <dbReference type="ARBA" id="ARBA00022618"/>
    </source>
</evidence>
<evidence type="ECO:0000256" key="7">
    <source>
        <dbReference type="ARBA" id="ARBA00022989"/>
    </source>
</evidence>
<accession>A0A918Z129</accession>